<dbReference type="Proteomes" id="UP001321473">
    <property type="component" value="Unassembled WGS sequence"/>
</dbReference>
<evidence type="ECO:0000313" key="3">
    <source>
        <dbReference type="EMBL" id="KAK8767234.1"/>
    </source>
</evidence>
<comment type="caution">
    <text evidence="3">The sequence shown here is derived from an EMBL/GenBank/DDBJ whole genome shotgun (WGS) entry which is preliminary data.</text>
</comment>
<evidence type="ECO:0000313" key="4">
    <source>
        <dbReference type="Proteomes" id="UP001321473"/>
    </source>
</evidence>
<feature type="region of interest" description="Disordered" evidence="1">
    <location>
        <begin position="1"/>
        <end position="94"/>
    </location>
</feature>
<dbReference type="AlphaFoldDB" id="A0AAQ4DXP4"/>
<gene>
    <name evidence="3" type="ORF">V5799_005983</name>
</gene>
<evidence type="ECO:0000256" key="2">
    <source>
        <dbReference type="SAM" id="Phobius"/>
    </source>
</evidence>
<dbReference type="EMBL" id="JARKHS020025632">
    <property type="protein sequence ID" value="KAK8767234.1"/>
    <property type="molecule type" value="Genomic_DNA"/>
</dbReference>
<keyword evidence="2" id="KW-0812">Transmembrane</keyword>
<keyword evidence="2" id="KW-0472">Membrane</keyword>
<protein>
    <submittedName>
        <fullName evidence="3">Uncharacterized protein</fullName>
    </submittedName>
</protein>
<organism evidence="3 4">
    <name type="scientific">Amblyomma americanum</name>
    <name type="common">Lone star tick</name>
    <dbReference type="NCBI Taxonomy" id="6943"/>
    <lineage>
        <taxon>Eukaryota</taxon>
        <taxon>Metazoa</taxon>
        <taxon>Ecdysozoa</taxon>
        <taxon>Arthropoda</taxon>
        <taxon>Chelicerata</taxon>
        <taxon>Arachnida</taxon>
        <taxon>Acari</taxon>
        <taxon>Parasitiformes</taxon>
        <taxon>Ixodida</taxon>
        <taxon>Ixodoidea</taxon>
        <taxon>Ixodidae</taxon>
        <taxon>Amblyomminae</taxon>
        <taxon>Amblyomma</taxon>
    </lineage>
</organism>
<proteinExistence type="predicted"/>
<feature type="region of interest" description="Disordered" evidence="1">
    <location>
        <begin position="133"/>
        <end position="161"/>
    </location>
</feature>
<name>A0AAQ4DXP4_AMBAM</name>
<feature type="compositionally biased region" description="Polar residues" evidence="1">
    <location>
        <begin position="11"/>
        <end position="22"/>
    </location>
</feature>
<sequence length="189" mass="20355">MVAAAAPASGEKNTGPDTASDVSKSKSRPSKSPPGEKYHMPSKRGRPRLPPPAAMPPFHLVRLPPAASPHKVPSKRTAPPASAAPPPPWPIMDRSRRPGPNPVVVFSIAFVVIVALAVAAFFQVRERVEAIPAQRRSRQAAVDASRTSNADYSVPTTHPLTDNTEEATLRTVLFLSREKTRTPAKKGRR</sequence>
<feature type="transmembrane region" description="Helical" evidence="2">
    <location>
        <begin position="103"/>
        <end position="122"/>
    </location>
</feature>
<keyword evidence="2" id="KW-1133">Transmembrane helix</keyword>
<keyword evidence="4" id="KW-1185">Reference proteome</keyword>
<accession>A0AAQ4DXP4</accession>
<feature type="compositionally biased region" description="Polar residues" evidence="1">
    <location>
        <begin position="145"/>
        <end position="161"/>
    </location>
</feature>
<reference evidence="3 4" key="1">
    <citation type="journal article" date="2023" name="Arcadia Sci">
        <title>De novo assembly of a long-read Amblyomma americanum tick genome.</title>
        <authorList>
            <person name="Chou S."/>
            <person name="Poskanzer K.E."/>
            <person name="Rollins M."/>
            <person name="Thuy-Boun P.S."/>
        </authorList>
    </citation>
    <scope>NUCLEOTIDE SEQUENCE [LARGE SCALE GENOMIC DNA]</scope>
    <source>
        <strain evidence="3">F_SG_1</strain>
        <tissue evidence="3">Salivary glands</tissue>
    </source>
</reference>
<evidence type="ECO:0000256" key="1">
    <source>
        <dbReference type="SAM" id="MobiDB-lite"/>
    </source>
</evidence>